<dbReference type="Pfam" id="PF08818">
    <property type="entry name" value="DUF1801"/>
    <property type="match status" value="1"/>
</dbReference>
<feature type="domain" description="YdhG-like" evidence="1">
    <location>
        <begin position="22"/>
        <end position="127"/>
    </location>
</feature>
<dbReference type="Proteomes" id="UP000694287">
    <property type="component" value="Unassembled WGS sequence"/>
</dbReference>
<accession>A0ABS6UYU0</accession>
<dbReference type="InterPro" id="IPR014922">
    <property type="entry name" value="YdhG-like"/>
</dbReference>
<comment type="caution">
    <text evidence="2">The sequence shown here is derived from an EMBL/GenBank/DDBJ whole genome shotgun (WGS) entry which is preliminary data.</text>
</comment>
<keyword evidence="3" id="KW-1185">Reference proteome</keyword>
<gene>
    <name evidence="2" type="ORF">I4I81_24490</name>
</gene>
<name>A0ABS6UYU0_9PSEU</name>
<evidence type="ECO:0000313" key="3">
    <source>
        <dbReference type="Proteomes" id="UP000694287"/>
    </source>
</evidence>
<protein>
    <submittedName>
        <fullName evidence="2">DUF1801 domain-containing protein</fullName>
    </submittedName>
</protein>
<dbReference type="RefSeq" id="WP_218604130.1">
    <property type="nucleotide sequence ID" value="NZ_JADQDJ010000191.1"/>
</dbReference>
<reference evidence="2 3" key="1">
    <citation type="submission" date="2020-11" db="EMBL/GenBank/DDBJ databases">
        <title>Pseudonocardia abyssalis sp. nov. and Pseudonocardia oceani sp. nov., description and phylogenomic analysis of two novel actinomycetes isolated from the deep Southern Ocean.</title>
        <authorList>
            <person name="Parra J."/>
        </authorList>
    </citation>
    <scope>NUCLEOTIDE SEQUENCE [LARGE SCALE GENOMIC DNA]</scope>
    <source>
        <strain evidence="2 3">KRD-168</strain>
    </source>
</reference>
<evidence type="ECO:0000259" key="1">
    <source>
        <dbReference type="Pfam" id="PF08818"/>
    </source>
</evidence>
<dbReference type="EMBL" id="JADQDK010000001">
    <property type="protein sequence ID" value="MBW0137394.1"/>
    <property type="molecule type" value="Genomic_DNA"/>
</dbReference>
<sequence>MEPANRNPEVDAFLDGLTHTRTEEVRQIRLAVLLGEPAITETVKWNAPNFRYADEDRVTFRLQPRDRVQLVLHRGARVRDDADLFRFDDPSGLLRWLSPDRGIVTLADDAETSARCDDVVDLVRRWIRA</sequence>
<proteinExistence type="predicted"/>
<evidence type="ECO:0000313" key="2">
    <source>
        <dbReference type="EMBL" id="MBW0137394.1"/>
    </source>
</evidence>
<organism evidence="2 3">
    <name type="scientific">Pseudonocardia abyssalis</name>
    <dbReference type="NCBI Taxonomy" id="2792008"/>
    <lineage>
        <taxon>Bacteria</taxon>
        <taxon>Bacillati</taxon>
        <taxon>Actinomycetota</taxon>
        <taxon>Actinomycetes</taxon>
        <taxon>Pseudonocardiales</taxon>
        <taxon>Pseudonocardiaceae</taxon>
        <taxon>Pseudonocardia</taxon>
    </lineage>
</organism>